<keyword evidence="1" id="KW-0472">Membrane</keyword>
<evidence type="ECO:0000313" key="3">
    <source>
        <dbReference type="EMBL" id="QDT66883.1"/>
    </source>
</evidence>
<gene>
    <name evidence="3" type="ORF">V22_41550</name>
</gene>
<evidence type="ECO:0000256" key="1">
    <source>
        <dbReference type="SAM" id="Phobius"/>
    </source>
</evidence>
<accession>A0A517TET0</accession>
<dbReference type="PANTHER" id="PTHR30093">
    <property type="entry name" value="GENERAL SECRETION PATHWAY PROTEIN G"/>
    <property type="match status" value="1"/>
</dbReference>
<name>A0A517TET0_9PLAN</name>
<dbReference type="AlphaFoldDB" id="A0A517TET0"/>
<keyword evidence="4" id="KW-1185">Reference proteome</keyword>
<dbReference type="SUPFAM" id="SSF54523">
    <property type="entry name" value="Pili subunits"/>
    <property type="match status" value="1"/>
</dbReference>
<reference evidence="3 4" key="1">
    <citation type="submission" date="2019-02" db="EMBL/GenBank/DDBJ databases">
        <title>Deep-cultivation of Planctomycetes and their phenomic and genomic characterization uncovers novel biology.</title>
        <authorList>
            <person name="Wiegand S."/>
            <person name="Jogler M."/>
            <person name="Boedeker C."/>
            <person name="Pinto D."/>
            <person name="Vollmers J."/>
            <person name="Rivas-Marin E."/>
            <person name="Kohn T."/>
            <person name="Peeters S.H."/>
            <person name="Heuer A."/>
            <person name="Rast P."/>
            <person name="Oberbeckmann S."/>
            <person name="Bunk B."/>
            <person name="Jeske O."/>
            <person name="Meyerdierks A."/>
            <person name="Storesund J.E."/>
            <person name="Kallscheuer N."/>
            <person name="Luecker S."/>
            <person name="Lage O.M."/>
            <person name="Pohl T."/>
            <person name="Merkel B.J."/>
            <person name="Hornburger P."/>
            <person name="Mueller R.-W."/>
            <person name="Bruemmer F."/>
            <person name="Labrenz M."/>
            <person name="Spormann A.M."/>
            <person name="Op den Camp H."/>
            <person name="Overmann J."/>
            <person name="Amann R."/>
            <person name="Jetten M.S.M."/>
            <person name="Mascher T."/>
            <person name="Medema M.H."/>
            <person name="Devos D.P."/>
            <person name="Kaster A.-K."/>
            <person name="Ovreas L."/>
            <person name="Rohde M."/>
            <person name="Galperin M.Y."/>
            <person name="Jogler C."/>
        </authorList>
    </citation>
    <scope>NUCLEOTIDE SEQUENCE [LARGE SCALE GENOMIC DNA]</scope>
    <source>
        <strain evidence="3 4">V22</strain>
    </source>
</reference>
<dbReference type="InterPro" id="IPR012902">
    <property type="entry name" value="N_methyl_site"/>
</dbReference>
<dbReference type="Pfam" id="PF07596">
    <property type="entry name" value="SBP_bac_10"/>
    <property type="match status" value="1"/>
</dbReference>
<dbReference type="KEGG" id="chya:V22_41550"/>
<feature type="transmembrane region" description="Helical" evidence="1">
    <location>
        <begin position="12"/>
        <end position="33"/>
    </location>
</feature>
<keyword evidence="1" id="KW-0812">Transmembrane</keyword>
<dbReference type="NCBIfam" id="TIGR02532">
    <property type="entry name" value="IV_pilin_GFxxxE"/>
    <property type="match status" value="1"/>
</dbReference>
<evidence type="ECO:0000259" key="2">
    <source>
        <dbReference type="Pfam" id="PF07596"/>
    </source>
</evidence>
<organism evidence="3 4">
    <name type="scientific">Calycomorphotria hydatis</name>
    <dbReference type="NCBI Taxonomy" id="2528027"/>
    <lineage>
        <taxon>Bacteria</taxon>
        <taxon>Pseudomonadati</taxon>
        <taxon>Planctomycetota</taxon>
        <taxon>Planctomycetia</taxon>
        <taxon>Planctomycetales</taxon>
        <taxon>Planctomycetaceae</taxon>
        <taxon>Calycomorphotria</taxon>
    </lineage>
</organism>
<feature type="domain" description="DUF1559" evidence="2">
    <location>
        <begin position="34"/>
        <end position="341"/>
    </location>
</feature>
<protein>
    <submittedName>
        <fullName evidence="3">Putative major pilin subunit</fullName>
    </submittedName>
</protein>
<dbReference type="InterPro" id="IPR045584">
    <property type="entry name" value="Pilin-like"/>
</dbReference>
<sequence>MSHNRVRMGFTLIELLVVIAIIAVLVGLLLPAVQQAREAARRSQCTNNLKQFGLAIHNYHDAHNVLPGAFFSTLTTDGTGTADIDATTWDDAPGWGWGTMLLPFLDLSNTFTNFGIEKELWHADNLPFIKEKLPVFLCPSVAGGDESFIVVDGTAGGATPLLKGGSQIEMGRSHYVASAGHHGCWDSCSANTSTQYVTSVPALSTATIQIAGDLFKILNGPFYRNGKVIFQDVTDGLSQTIFIGEHTSSLSDKAWAGIVPGAYVFPKTGTATEQSAATLVSAHSVLTGSRIPGTISSASDIVQVPNDPKKNVDQFESEHTSGVNTLLGDGSVHFIAETIDSSVFAALSSMNGGEIAPEF</sequence>
<keyword evidence="1" id="KW-1133">Transmembrane helix</keyword>
<evidence type="ECO:0000313" key="4">
    <source>
        <dbReference type="Proteomes" id="UP000319976"/>
    </source>
</evidence>
<dbReference type="RefSeq" id="WP_145266376.1">
    <property type="nucleotide sequence ID" value="NZ_CP036316.1"/>
</dbReference>
<dbReference type="Pfam" id="PF07963">
    <property type="entry name" value="N_methyl"/>
    <property type="match status" value="1"/>
</dbReference>
<dbReference type="OrthoDB" id="255848at2"/>
<dbReference type="EMBL" id="CP036316">
    <property type="protein sequence ID" value="QDT66883.1"/>
    <property type="molecule type" value="Genomic_DNA"/>
</dbReference>
<dbReference type="PANTHER" id="PTHR30093:SF2">
    <property type="entry name" value="TYPE II SECRETION SYSTEM PROTEIN H"/>
    <property type="match status" value="1"/>
</dbReference>
<dbReference type="InterPro" id="IPR027558">
    <property type="entry name" value="Pre_pil_HX9DG_C"/>
</dbReference>
<dbReference type="Gene3D" id="3.30.700.10">
    <property type="entry name" value="Glycoprotein, Type 4 Pilin"/>
    <property type="match status" value="1"/>
</dbReference>
<dbReference type="NCBIfam" id="TIGR04294">
    <property type="entry name" value="pre_pil_HX9DG"/>
    <property type="match status" value="1"/>
</dbReference>
<dbReference type="Proteomes" id="UP000319976">
    <property type="component" value="Chromosome"/>
</dbReference>
<proteinExistence type="predicted"/>
<dbReference type="InterPro" id="IPR011453">
    <property type="entry name" value="DUF1559"/>
</dbReference>